<evidence type="ECO:0000313" key="2">
    <source>
        <dbReference type="EMBL" id="KAK9167199.1"/>
    </source>
</evidence>
<dbReference type="AlphaFoldDB" id="A0AAP0Q5W8"/>
<proteinExistence type="predicted"/>
<accession>A0AAP0Q5W8</accession>
<dbReference type="EMBL" id="JBBNAG010000001">
    <property type="protein sequence ID" value="KAK9167199.1"/>
    <property type="molecule type" value="Genomic_DNA"/>
</dbReference>
<gene>
    <name evidence="2" type="ORF">Scep_002390</name>
</gene>
<comment type="caution">
    <text evidence="2">The sequence shown here is derived from an EMBL/GenBank/DDBJ whole genome shotgun (WGS) entry which is preliminary data.</text>
</comment>
<name>A0AAP0Q5W8_9MAGN</name>
<keyword evidence="1" id="KW-0175">Coiled coil</keyword>
<evidence type="ECO:0000313" key="3">
    <source>
        <dbReference type="Proteomes" id="UP001419268"/>
    </source>
</evidence>
<organism evidence="2 3">
    <name type="scientific">Stephania cephalantha</name>
    <dbReference type="NCBI Taxonomy" id="152367"/>
    <lineage>
        <taxon>Eukaryota</taxon>
        <taxon>Viridiplantae</taxon>
        <taxon>Streptophyta</taxon>
        <taxon>Embryophyta</taxon>
        <taxon>Tracheophyta</taxon>
        <taxon>Spermatophyta</taxon>
        <taxon>Magnoliopsida</taxon>
        <taxon>Ranunculales</taxon>
        <taxon>Menispermaceae</taxon>
        <taxon>Menispermoideae</taxon>
        <taxon>Cissampelideae</taxon>
        <taxon>Stephania</taxon>
    </lineage>
</organism>
<protein>
    <submittedName>
        <fullName evidence="2">Uncharacterized protein</fullName>
    </submittedName>
</protein>
<evidence type="ECO:0000256" key="1">
    <source>
        <dbReference type="SAM" id="Coils"/>
    </source>
</evidence>
<dbReference type="Proteomes" id="UP001419268">
    <property type="component" value="Unassembled WGS sequence"/>
</dbReference>
<sequence length="58" mass="7043">MEMRRKEIELKETQEENHMLKKSLQEHKSRLEKLEDIVMQVLGKTPRTSNNELDEDEF</sequence>
<reference evidence="2 3" key="1">
    <citation type="submission" date="2024-01" db="EMBL/GenBank/DDBJ databases">
        <title>Genome assemblies of Stephania.</title>
        <authorList>
            <person name="Yang L."/>
        </authorList>
    </citation>
    <scope>NUCLEOTIDE SEQUENCE [LARGE SCALE GENOMIC DNA]</scope>
    <source>
        <strain evidence="2">JXDWG</strain>
        <tissue evidence="2">Leaf</tissue>
    </source>
</reference>
<keyword evidence="3" id="KW-1185">Reference proteome</keyword>
<feature type="coiled-coil region" evidence="1">
    <location>
        <begin position="3"/>
        <end position="44"/>
    </location>
</feature>